<feature type="region of interest" description="Disordered" evidence="10">
    <location>
        <begin position="75"/>
        <end position="95"/>
    </location>
</feature>
<evidence type="ECO:0000256" key="4">
    <source>
        <dbReference type="ARBA" id="ARBA00022496"/>
    </source>
</evidence>
<evidence type="ECO:0000259" key="11">
    <source>
        <dbReference type="PROSITE" id="PS50893"/>
    </source>
</evidence>
<evidence type="ECO:0000256" key="5">
    <source>
        <dbReference type="ARBA" id="ARBA00022741"/>
    </source>
</evidence>
<keyword evidence="3" id="KW-1003">Cell membrane</keyword>
<keyword evidence="13" id="KW-1185">Reference proteome</keyword>
<keyword evidence="9" id="KW-0472">Membrane</keyword>
<feature type="compositionally biased region" description="Basic residues" evidence="10">
    <location>
        <begin position="77"/>
        <end position="88"/>
    </location>
</feature>
<dbReference type="InterPro" id="IPR003593">
    <property type="entry name" value="AAA+_ATPase"/>
</dbReference>
<keyword evidence="7" id="KW-0408">Iron</keyword>
<organism evidence="12 13">
    <name type="scientific">Streptomyces spiramenti</name>
    <dbReference type="NCBI Taxonomy" id="2720606"/>
    <lineage>
        <taxon>Bacteria</taxon>
        <taxon>Bacillati</taxon>
        <taxon>Actinomycetota</taxon>
        <taxon>Actinomycetes</taxon>
        <taxon>Kitasatosporales</taxon>
        <taxon>Streptomycetaceae</taxon>
        <taxon>Streptomyces</taxon>
    </lineage>
</organism>
<name>A0ABX1ATI3_9ACTN</name>
<feature type="compositionally biased region" description="Pro residues" evidence="10">
    <location>
        <begin position="22"/>
        <end position="37"/>
    </location>
</feature>
<keyword evidence="6 12" id="KW-0067">ATP-binding</keyword>
<keyword evidence="2" id="KW-0813">Transport</keyword>
<keyword evidence="5" id="KW-0547">Nucleotide-binding</keyword>
<gene>
    <name evidence="12" type="ORF">HCJ92_17630</name>
</gene>
<reference evidence="12 13" key="1">
    <citation type="submission" date="2020-03" db="EMBL/GenBank/DDBJ databases">
        <title>Draft genome of Streptomyces sp. ventii, isolated from the Axial Seamount in the Pacific Ocean, and resequencing of the two type strains Streptomyces lonarensis strain NCL 716 and Streptomyces bohaiensis strain 11A07.</title>
        <authorList>
            <person name="Loughran R.M."/>
            <person name="Pfannmuller K.M."/>
            <person name="Wasson B.J."/>
            <person name="Deadmond M.C."/>
            <person name="Paddock B.E."/>
            <person name="Koyack M.J."/>
            <person name="Gallegos D.A."/>
            <person name="Mitchell E.A."/>
            <person name="Ushijima B."/>
            <person name="Saw J.H."/>
            <person name="Mcphail K.L."/>
            <person name="Videau P."/>
        </authorList>
    </citation>
    <scope>NUCLEOTIDE SEQUENCE [LARGE SCALE GENOMIC DNA]</scope>
    <source>
        <strain evidence="13">5675061</strain>
    </source>
</reference>
<evidence type="ECO:0000256" key="10">
    <source>
        <dbReference type="SAM" id="MobiDB-lite"/>
    </source>
</evidence>
<evidence type="ECO:0000256" key="1">
    <source>
        <dbReference type="ARBA" id="ARBA00004202"/>
    </source>
</evidence>
<feature type="region of interest" description="Disordered" evidence="10">
    <location>
        <begin position="1"/>
        <end position="63"/>
    </location>
</feature>
<feature type="compositionally biased region" description="Low complexity" evidence="10">
    <location>
        <begin position="1"/>
        <end position="11"/>
    </location>
</feature>
<proteinExistence type="predicted"/>
<dbReference type="InterPro" id="IPR003439">
    <property type="entry name" value="ABC_transporter-like_ATP-bd"/>
</dbReference>
<keyword evidence="8" id="KW-0406">Ion transport</keyword>
<dbReference type="Gene3D" id="3.40.50.300">
    <property type="entry name" value="P-loop containing nucleotide triphosphate hydrolases"/>
    <property type="match status" value="1"/>
</dbReference>
<evidence type="ECO:0000256" key="3">
    <source>
        <dbReference type="ARBA" id="ARBA00022475"/>
    </source>
</evidence>
<comment type="caution">
    <text evidence="12">The sequence shown here is derived from an EMBL/GenBank/DDBJ whole genome shotgun (WGS) entry which is preliminary data.</text>
</comment>
<evidence type="ECO:0000256" key="9">
    <source>
        <dbReference type="ARBA" id="ARBA00023136"/>
    </source>
</evidence>
<dbReference type="InterPro" id="IPR017871">
    <property type="entry name" value="ABC_transporter-like_CS"/>
</dbReference>
<dbReference type="CDD" id="cd03214">
    <property type="entry name" value="ABC_Iron-Siderophores_B12_Hemin"/>
    <property type="match status" value="1"/>
</dbReference>
<sequence>MSALPVVPRVAVARHRRAGPPGARPRPRPPSPPPARPSPRGRRGGAGTRPRGRAPHPECDSVRQPLLRRVHSCAVRRPQRRPASRRQRVSADDEQGEARLLAEGLDVGHAGRRVLAGVDLALRPGRVTVLVGPNGCGKSTLLRTAAGLIPPLAGSVTLDGRPVADLDRRRLSRGLAFLPQSSLVPAGVRVAELVRHGRYAHRGAFARHTDEDTEAVDWALEVTDAAPLAERRLDELSGGERQRAWLATVLAQRAGVLLLDEPTTYLDLRHQFEVLDVVRRLAREHRIACGVVLHDLTQAAAYADEVMVLADGGTVTAGPPEAALTPEVIHRAFGLRVSVLRDPGTGHLACFPLPAADAAR</sequence>
<dbReference type="InterPro" id="IPR027417">
    <property type="entry name" value="P-loop_NTPase"/>
</dbReference>
<feature type="domain" description="ABC transporter" evidence="11">
    <location>
        <begin position="100"/>
        <end position="336"/>
    </location>
</feature>
<protein>
    <submittedName>
        <fullName evidence="12">ABC transporter ATP-binding protein</fullName>
    </submittedName>
</protein>
<accession>A0ABX1ATI3</accession>
<dbReference type="GO" id="GO:0005524">
    <property type="term" value="F:ATP binding"/>
    <property type="evidence" value="ECO:0007669"/>
    <property type="project" value="UniProtKB-KW"/>
</dbReference>
<dbReference type="PANTHER" id="PTHR42771">
    <property type="entry name" value="IRON(3+)-HYDROXAMATE IMPORT ATP-BINDING PROTEIN FHUC"/>
    <property type="match status" value="1"/>
</dbReference>
<evidence type="ECO:0000313" key="12">
    <source>
        <dbReference type="EMBL" id="NJP68073.1"/>
    </source>
</evidence>
<dbReference type="Proteomes" id="UP000746503">
    <property type="component" value="Unassembled WGS sequence"/>
</dbReference>
<evidence type="ECO:0000313" key="13">
    <source>
        <dbReference type="Proteomes" id="UP000746503"/>
    </source>
</evidence>
<dbReference type="PANTHER" id="PTHR42771:SF2">
    <property type="entry name" value="IRON(3+)-HYDROXAMATE IMPORT ATP-BINDING PROTEIN FHUC"/>
    <property type="match status" value="1"/>
</dbReference>
<evidence type="ECO:0000256" key="8">
    <source>
        <dbReference type="ARBA" id="ARBA00023065"/>
    </source>
</evidence>
<dbReference type="Pfam" id="PF00005">
    <property type="entry name" value="ABC_tran"/>
    <property type="match status" value="1"/>
</dbReference>
<evidence type="ECO:0000256" key="2">
    <source>
        <dbReference type="ARBA" id="ARBA00022448"/>
    </source>
</evidence>
<dbReference type="PROSITE" id="PS00211">
    <property type="entry name" value="ABC_TRANSPORTER_1"/>
    <property type="match status" value="1"/>
</dbReference>
<keyword evidence="4" id="KW-0410">Iron transport</keyword>
<dbReference type="SMART" id="SM00382">
    <property type="entry name" value="AAA"/>
    <property type="match status" value="1"/>
</dbReference>
<dbReference type="InterPro" id="IPR051535">
    <property type="entry name" value="Siderophore_ABC-ATPase"/>
</dbReference>
<dbReference type="EMBL" id="JAAVJB010000166">
    <property type="protein sequence ID" value="NJP68073.1"/>
    <property type="molecule type" value="Genomic_DNA"/>
</dbReference>
<dbReference type="SUPFAM" id="SSF52540">
    <property type="entry name" value="P-loop containing nucleoside triphosphate hydrolases"/>
    <property type="match status" value="1"/>
</dbReference>
<dbReference type="PROSITE" id="PS50893">
    <property type="entry name" value="ABC_TRANSPORTER_2"/>
    <property type="match status" value="1"/>
</dbReference>
<evidence type="ECO:0000256" key="7">
    <source>
        <dbReference type="ARBA" id="ARBA00023004"/>
    </source>
</evidence>
<comment type="subcellular location">
    <subcellularLocation>
        <location evidence="1">Cell membrane</location>
        <topology evidence="1">Peripheral membrane protein</topology>
    </subcellularLocation>
</comment>
<evidence type="ECO:0000256" key="6">
    <source>
        <dbReference type="ARBA" id="ARBA00022840"/>
    </source>
</evidence>